<evidence type="ECO:0000256" key="1">
    <source>
        <dbReference type="ARBA" id="ARBA00001971"/>
    </source>
</evidence>
<dbReference type="OrthoDB" id="1470350at2759"/>
<evidence type="ECO:0000256" key="2">
    <source>
        <dbReference type="ARBA" id="ARBA00010617"/>
    </source>
</evidence>
<evidence type="ECO:0000313" key="9">
    <source>
        <dbReference type="Proteomes" id="UP000051574"/>
    </source>
</evidence>
<accession>A0A0T6B6Y7</accession>
<evidence type="ECO:0000256" key="7">
    <source>
        <dbReference type="ARBA" id="ARBA00023033"/>
    </source>
</evidence>
<dbReference type="PANTHER" id="PTHR24291">
    <property type="entry name" value="CYTOCHROME P450 FAMILY 4"/>
    <property type="match status" value="1"/>
</dbReference>
<keyword evidence="5" id="KW-0560">Oxidoreductase</keyword>
<dbReference type="InterPro" id="IPR050196">
    <property type="entry name" value="Cytochrome_P450_Monoox"/>
</dbReference>
<dbReference type="Pfam" id="PF00067">
    <property type="entry name" value="p450"/>
    <property type="match status" value="1"/>
</dbReference>
<dbReference type="InterPro" id="IPR036396">
    <property type="entry name" value="Cyt_P450_sf"/>
</dbReference>
<proteinExistence type="inferred from homology"/>
<evidence type="ECO:0000256" key="5">
    <source>
        <dbReference type="ARBA" id="ARBA00023002"/>
    </source>
</evidence>
<evidence type="ECO:0000313" key="8">
    <source>
        <dbReference type="EMBL" id="KRT83100.1"/>
    </source>
</evidence>
<dbReference type="PANTHER" id="PTHR24291:SF201">
    <property type="entry name" value="CYTOCHROME P450, FAMILY 4, SUBFAMILY B, POLYPEPTIDE 7"/>
    <property type="match status" value="1"/>
</dbReference>
<dbReference type="PRINTS" id="PR00463">
    <property type="entry name" value="EP450I"/>
</dbReference>
<keyword evidence="6" id="KW-0408">Iron</keyword>
<dbReference type="EMBL" id="LJIG01009428">
    <property type="protein sequence ID" value="KRT83100.1"/>
    <property type="molecule type" value="Genomic_DNA"/>
</dbReference>
<name>A0A0T6B6Y7_9SCAR</name>
<comment type="caution">
    <text evidence="8">The sequence shown here is derived from an EMBL/GenBank/DDBJ whole genome shotgun (WGS) entry which is preliminary data.</text>
</comment>
<evidence type="ECO:0000256" key="6">
    <source>
        <dbReference type="ARBA" id="ARBA00023004"/>
    </source>
</evidence>
<evidence type="ECO:0000256" key="4">
    <source>
        <dbReference type="ARBA" id="ARBA00022723"/>
    </source>
</evidence>
<dbReference type="PRINTS" id="PR00385">
    <property type="entry name" value="P450"/>
</dbReference>
<keyword evidence="3" id="KW-0349">Heme</keyword>
<dbReference type="InterPro" id="IPR001128">
    <property type="entry name" value="Cyt_P450"/>
</dbReference>
<protein>
    <submittedName>
        <fullName evidence="8">Cytochrome P450</fullName>
    </submittedName>
</protein>
<reference evidence="8 9" key="1">
    <citation type="submission" date="2015-09" db="EMBL/GenBank/DDBJ databases">
        <title>Draft genome of the scarab beetle Oryctes borbonicus.</title>
        <authorList>
            <person name="Meyer J.M."/>
            <person name="Markov G.V."/>
            <person name="Baskaran P."/>
            <person name="Herrmann M."/>
            <person name="Sommer R.J."/>
            <person name="Roedelsperger C."/>
        </authorList>
    </citation>
    <scope>NUCLEOTIDE SEQUENCE [LARGE SCALE GENOMIC DNA]</scope>
    <source>
        <strain evidence="8">OB123</strain>
        <tissue evidence="8">Whole animal</tissue>
    </source>
</reference>
<dbReference type="GO" id="GO:0016705">
    <property type="term" value="F:oxidoreductase activity, acting on paired donors, with incorporation or reduction of molecular oxygen"/>
    <property type="evidence" value="ECO:0007669"/>
    <property type="project" value="InterPro"/>
</dbReference>
<dbReference type="InterPro" id="IPR002401">
    <property type="entry name" value="Cyt_P450_E_grp-I"/>
</dbReference>
<dbReference type="Gene3D" id="1.10.630.10">
    <property type="entry name" value="Cytochrome P450"/>
    <property type="match status" value="1"/>
</dbReference>
<keyword evidence="7" id="KW-0503">Monooxygenase</keyword>
<dbReference type="SUPFAM" id="SSF48264">
    <property type="entry name" value="Cytochrome P450"/>
    <property type="match status" value="1"/>
</dbReference>
<dbReference type="AlphaFoldDB" id="A0A0T6B6Y7"/>
<dbReference type="GO" id="GO:0020037">
    <property type="term" value="F:heme binding"/>
    <property type="evidence" value="ECO:0007669"/>
    <property type="project" value="InterPro"/>
</dbReference>
<dbReference type="Proteomes" id="UP000051574">
    <property type="component" value="Unassembled WGS sequence"/>
</dbReference>
<sequence length="233" mass="27423">MGVPLEKLTDDPLTYVKNVHDITELGMWRFWRPWITDRLFYLLPQGRFYKKLLKQLHDFSNKVVVHRKQILEENKRRKALPIQEEVSEKRTLSFMDLIIDETETQHKMSDADLRALTDTFLLAGYETTGNTLSWALFLLGNNPEAQEKAFEEARRVLNGRDILTSYEEVNELKYIDCVVKESLRLYPILPFVTRRTTEDFEIDGYKIPTGTQAVAHIFTVQRDPDHYPDPNKF</sequence>
<keyword evidence="9" id="KW-1185">Reference proteome</keyword>
<gene>
    <name evidence="8" type="ORF">AMK59_4765</name>
</gene>
<keyword evidence="4" id="KW-0479">Metal-binding</keyword>
<dbReference type="GO" id="GO:0005506">
    <property type="term" value="F:iron ion binding"/>
    <property type="evidence" value="ECO:0007669"/>
    <property type="project" value="InterPro"/>
</dbReference>
<comment type="cofactor">
    <cofactor evidence="1">
        <name>heme</name>
        <dbReference type="ChEBI" id="CHEBI:30413"/>
    </cofactor>
</comment>
<comment type="similarity">
    <text evidence="2">Belongs to the cytochrome P450 family.</text>
</comment>
<dbReference type="GO" id="GO:0004497">
    <property type="term" value="F:monooxygenase activity"/>
    <property type="evidence" value="ECO:0007669"/>
    <property type="project" value="UniProtKB-KW"/>
</dbReference>
<organism evidence="8 9">
    <name type="scientific">Oryctes borbonicus</name>
    <dbReference type="NCBI Taxonomy" id="1629725"/>
    <lineage>
        <taxon>Eukaryota</taxon>
        <taxon>Metazoa</taxon>
        <taxon>Ecdysozoa</taxon>
        <taxon>Arthropoda</taxon>
        <taxon>Hexapoda</taxon>
        <taxon>Insecta</taxon>
        <taxon>Pterygota</taxon>
        <taxon>Neoptera</taxon>
        <taxon>Endopterygota</taxon>
        <taxon>Coleoptera</taxon>
        <taxon>Polyphaga</taxon>
        <taxon>Scarabaeiformia</taxon>
        <taxon>Scarabaeidae</taxon>
        <taxon>Dynastinae</taxon>
        <taxon>Oryctes</taxon>
    </lineage>
</organism>
<feature type="non-terminal residue" evidence="8">
    <location>
        <position position="233"/>
    </location>
</feature>
<evidence type="ECO:0000256" key="3">
    <source>
        <dbReference type="ARBA" id="ARBA00022617"/>
    </source>
</evidence>